<protein>
    <submittedName>
        <fullName evidence="1">Uncharacterized protein</fullName>
    </submittedName>
</protein>
<reference evidence="1" key="2">
    <citation type="journal article" date="2022" name="Hortic Res">
        <title>The genome of Dioscorea zingiberensis sheds light on the biosynthesis, origin and evolution of the medicinally important diosgenin saponins.</title>
        <authorList>
            <person name="Li Y."/>
            <person name="Tan C."/>
            <person name="Li Z."/>
            <person name="Guo J."/>
            <person name="Li S."/>
            <person name="Chen X."/>
            <person name="Wang C."/>
            <person name="Dai X."/>
            <person name="Yang H."/>
            <person name="Song W."/>
            <person name="Hou L."/>
            <person name="Xu J."/>
            <person name="Tong Z."/>
            <person name="Xu A."/>
            <person name="Yuan X."/>
            <person name="Wang W."/>
            <person name="Yang Q."/>
            <person name="Chen L."/>
            <person name="Sun Z."/>
            <person name="Wang K."/>
            <person name="Pan B."/>
            <person name="Chen J."/>
            <person name="Bao Y."/>
            <person name="Liu F."/>
            <person name="Qi X."/>
            <person name="Gang D.R."/>
            <person name="Wen J."/>
            <person name="Li J."/>
        </authorList>
    </citation>
    <scope>NUCLEOTIDE SEQUENCE</scope>
    <source>
        <strain evidence="1">Dzin_1.0</strain>
    </source>
</reference>
<organism evidence="1 2">
    <name type="scientific">Dioscorea zingiberensis</name>
    <dbReference type="NCBI Taxonomy" id="325984"/>
    <lineage>
        <taxon>Eukaryota</taxon>
        <taxon>Viridiplantae</taxon>
        <taxon>Streptophyta</taxon>
        <taxon>Embryophyta</taxon>
        <taxon>Tracheophyta</taxon>
        <taxon>Spermatophyta</taxon>
        <taxon>Magnoliopsida</taxon>
        <taxon>Liliopsida</taxon>
        <taxon>Dioscoreales</taxon>
        <taxon>Dioscoreaceae</taxon>
        <taxon>Dioscorea</taxon>
    </lineage>
</organism>
<comment type="caution">
    <text evidence="1">The sequence shown here is derived from an EMBL/GenBank/DDBJ whole genome shotgun (WGS) entry which is preliminary data.</text>
</comment>
<evidence type="ECO:0000313" key="1">
    <source>
        <dbReference type="EMBL" id="KAJ0962197.1"/>
    </source>
</evidence>
<reference evidence="1" key="1">
    <citation type="submission" date="2021-03" db="EMBL/GenBank/DDBJ databases">
        <authorList>
            <person name="Li Z."/>
            <person name="Yang C."/>
        </authorList>
    </citation>
    <scope>NUCLEOTIDE SEQUENCE</scope>
    <source>
        <strain evidence="1">Dzin_1.0</strain>
        <tissue evidence="1">Leaf</tissue>
    </source>
</reference>
<dbReference type="AlphaFoldDB" id="A0A9D5BWD3"/>
<dbReference type="EMBL" id="JAGGNH010000010">
    <property type="protein sequence ID" value="KAJ0962197.1"/>
    <property type="molecule type" value="Genomic_DNA"/>
</dbReference>
<sequence>MDSSVRREDTSTFLFRLEGSPSFFEIPSVFFSFFLPCLEGCLKTQTGDKSTRAYRLDSSPSQSSLAHRVRIATSRPSPWEAQELLGVDPLHKYLGELDDGLGDGKKNLLK</sequence>
<keyword evidence="2" id="KW-1185">Reference proteome</keyword>
<evidence type="ECO:0000313" key="2">
    <source>
        <dbReference type="Proteomes" id="UP001085076"/>
    </source>
</evidence>
<gene>
    <name evidence="1" type="ORF">J5N97_030025</name>
</gene>
<name>A0A9D5BWD3_9LILI</name>
<accession>A0A9D5BWD3</accession>
<dbReference type="Proteomes" id="UP001085076">
    <property type="component" value="Miscellaneous, Linkage group lg10"/>
</dbReference>
<proteinExistence type="predicted"/>